<evidence type="ECO:0000256" key="1">
    <source>
        <dbReference type="ARBA" id="ARBA00004340"/>
    </source>
</evidence>
<evidence type="ECO:0000313" key="6">
    <source>
        <dbReference type="Proteomes" id="UP000265703"/>
    </source>
</evidence>
<evidence type="ECO:0000256" key="2">
    <source>
        <dbReference type="ARBA" id="ARBA00004613"/>
    </source>
</evidence>
<keyword evidence="3" id="KW-0964">Secreted</keyword>
<evidence type="ECO:0000256" key="3">
    <source>
        <dbReference type="ARBA" id="ARBA00022525"/>
    </source>
</evidence>
<reference evidence="5 6" key="1">
    <citation type="submission" date="2018-06" db="EMBL/GenBank/DDBJ databases">
        <title>Comparative genomics reveals the genomic features of Rhizophagus irregularis, R. cerebriforme, R. diaphanum and Gigaspora rosea, and their symbiotic lifestyle signature.</title>
        <authorList>
            <person name="Morin E."/>
            <person name="San Clemente H."/>
            <person name="Chen E.C.H."/>
            <person name="De La Providencia I."/>
            <person name="Hainaut M."/>
            <person name="Kuo A."/>
            <person name="Kohler A."/>
            <person name="Murat C."/>
            <person name="Tang N."/>
            <person name="Roy S."/>
            <person name="Loubradou J."/>
            <person name="Henrissat B."/>
            <person name="Grigoriev I.V."/>
            <person name="Corradi N."/>
            <person name="Roux C."/>
            <person name="Martin F.M."/>
        </authorList>
    </citation>
    <scope>NUCLEOTIDE SEQUENCE [LARGE SCALE GENOMIC DNA]</scope>
    <source>
        <strain evidence="5 6">DAOM 227022</strain>
    </source>
</reference>
<dbReference type="Pfam" id="PF20147">
    <property type="entry name" value="Crinkler"/>
    <property type="match status" value="1"/>
</dbReference>
<dbReference type="AlphaFoldDB" id="A0A397T434"/>
<evidence type="ECO:0000313" key="5">
    <source>
        <dbReference type="EMBL" id="RIA92089.1"/>
    </source>
</evidence>
<organism evidence="5 6">
    <name type="scientific">Glomus cerebriforme</name>
    <dbReference type="NCBI Taxonomy" id="658196"/>
    <lineage>
        <taxon>Eukaryota</taxon>
        <taxon>Fungi</taxon>
        <taxon>Fungi incertae sedis</taxon>
        <taxon>Mucoromycota</taxon>
        <taxon>Glomeromycotina</taxon>
        <taxon>Glomeromycetes</taxon>
        <taxon>Glomerales</taxon>
        <taxon>Glomeraceae</taxon>
        <taxon>Glomus</taxon>
    </lineage>
</organism>
<dbReference type="InterPro" id="IPR045379">
    <property type="entry name" value="Crinkler_N"/>
</dbReference>
<evidence type="ECO:0000259" key="4">
    <source>
        <dbReference type="Pfam" id="PF20147"/>
    </source>
</evidence>
<dbReference type="GO" id="GO:0005576">
    <property type="term" value="C:extracellular region"/>
    <property type="evidence" value="ECO:0007669"/>
    <property type="project" value="UniProtKB-SubCell"/>
</dbReference>
<comment type="caution">
    <text evidence="5">The sequence shown here is derived from an EMBL/GenBank/DDBJ whole genome shotgun (WGS) entry which is preliminary data.</text>
</comment>
<name>A0A397T434_9GLOM</name>
<gene>
    <name evidence="5" type="ORF">C1645_846424</name>
</gene>
<dbReference type="EMBL" id="QKYT01000135">
    <property type="protein sequence ID" value="RIA92089.1"/>
    <property type="molecule type" value="Genomic_DNA"/>
</dbReference>
<keyword evidence="6" id="KW-1185">Reference proteome</keyword>
<dbReference type="Proteomes" id="UP000265703">
    <property type="component" value="Unassembled WGS sequence"/>
</dbReference>
<sequence length="361" mass="41359">MPKYKKSKFGTFTFTMVDISLNCQLFQDVEENYKFTMVANTTYSIKNFKKKIKEKIKEVGNDILNDIETDHLNLWQVWISDSNKDEFSNLTLEMKNKNIKKLEGFIGDYWAVQPLKNFTHIIIDSLYLMISNQEKEKAENLGKRKILPVLNPARSKLFDKIIDEFWEKFKNVSFTSVCESLVDDKEAIVAFIDPEIPDHLPAKFKGFPVFICYEALELHHCSFHKELIPEISISDGNLNLPPNASTLEVLFQNTAEINKSTVKYGVGKESDGVTQPETLDKVNTSLCAKVTKYNFIRANGDCQEIPKIPNVPIGINIQIQSIKTSISNKGNFLYVKKVGRTTYLTEGLIKDKLVQFRPPNH</sequence>
<feature type="domain" description="Crinkler effector protein N-terminal" evidence="4">
    <location>
        <begin position="19"/>
        <end position="123"/>
    </location>
</feature>
<proteinExistence type="predicted"/>
<comment type="subcellular location">
    <subcellularLocation>
        <location evidence="1">Host cell</location>
    </subcellularLocation>
    <subcellularLocation>
        <location evidence="2">Secreted</location>
    </subcellularLocation>
</comment>
<accession>A0A397T434</accession>
<dbReference type="OrthoDB" id="2406927at2759"/>
<dbReference type="GO" id="GO:0043657">
    <property type="term" value="C:host cell"/>
    <property type="evidence" value="ECO:0007669"/>
    <property type="project" value="UniProtKB-SubCell"/>
</dbReference>
<protein>
    <recommendedName>
        <fullName evidence="4">Crinkler effector protein N-terminal domain-containing protein</fullName>
    </recommendedName>
</protein>